<comment type="caution">
    <text evidence="2">The sequence shown here is derived from an EMBL/GenBank/DDBJ whole genome shotgun (WGS) entry which is preliminary data.</text>
</comment>
<sequence length="258" mass="29903">MKVWISPQIKGKNRFAIRMVLGTMGIVILAVSLVLGVAILTIYTDEYKEMVSLISCILSVALLIFFSVRLGRSFQRDAMIFCKDGEDRLFVVDARQLVQYRRGIFGYIGMMRDIQKQLEVLKQQIERENALPVGAVEIQKVDKIQDHDNCYALTCQVRYQNERTGKRTYILIKGYEYEGELLRLLERKQLFEVELKENRNPFFILLSLSIMIIFVLLSVLSHPYSAQLDERFYFPCLGIASAALCSMIYFIIKNRRGE</sequence>
<evidence type="ECO:0000256" key="1">
    <source>
        <dbReference type="SAM" id="Phobius"/>
    </source>
</evidence>
<feature type="transmembrane region" description="Helical" evidence="1">
    <location>
        <begin position="20"/>
        <end position="44"/>
    </location>
</feature>
<evidence type="ECO:0000313" key="3">
    <source>
        <dbReference type="Proteomes" id="UP000824201"/>
    </source>
</evidence>
<protein>
    <submittedName>
        <fullName evidence="2">Uncharacterized protein</fullName>
    </submittedName>
</protein>
<organism evidence="2 3">
    <name type="scientific">Candidatus Fimimorpha faecalis</name>
    <dbReference type="NCBI Taxonomy" id="2840824"/>
    <lineage>
        <taxon>Bacteria</taxon>
        <taxon>Bacillati</taxon>
        <taxon>Bacillota</taxon>
        <taxon>Clostridia</taxon>
        <taxon>Eubacteriales</taxon>
        <taxon>Candidatus Fimimorpha</taxon>
    </lineage>
</organism>
<name>A0A9D1EDB6_9FIRM</name>
<dbReference type="AlphaFoldDB" id="A0A9D1EDB6"/>
<proteinExistence type="predicted"/>
<feature type="transmembrane region" description="Helical" evidence="1">
    <location>
        <begin position="50"/>
        <end position="70"/>
    </location>
</feature>
<reference evidence="2" key="2">
    <citation type="journal article" date="2021" name="PeerJ">
        <title>Extensive microbial diversity within the chicken gut microbiome revealed by metagenomics and culture.</title>
        <authorList>
            <person name="Gilroy R."/>
            <person name="Ravi A."/>
            <person name="Getino M."/>
            <person name="Pursley I."/>
            <person name="Horton D.L."/>
            <person name="Alikhan N.F."/>
            <person name="Baker D."/>
            <person name="Gharbi K."/>
            <person name="Hall N."/>
            <person name="Watson M."/>
            <person name="Adriaenssens E.M."/>
            <person name="Foster-Nyarko E."/>
            <person name="Jarju S."/>
            <person name="Secka A."/>
            <person name="Antonio M."/>
            <person name="Oren A."/>
            <person name="Chaudhuri R.R."/>
            <person name="La Ragione R."/>
            <person name="Hildebrand F."/>
            <person name="Pallen M.J."/>
        </authorList>
    </citation>
    <scope>NUCLEOTIDE SEQUENCE</scope>
    <source>
        <strain evidence="2">ChiW13-3771</strain>
    </source>
</reference>
<reference evidence="2" key="1">
    <citation type="submission" date="2020-10" db="EMBL/GenBank/DDBJ databases">
        <authorList>
            <person name="Gilroy R."/>
        </authorList>
    </citation>
    <scope>NUCLEOTIDE SEQUENCE</scope>
    <source>
        <strain evidence="2">ChiW13-3771</strain>
    </source>
</reference>
<feature type="transmembrane region" description="Helical" evidence="1">
    <location>
        <begin position="232"/>
        <end position="252"/>
    </location>
</feature>
<dbReference type="EMBL" id="DVHN01000052">
    <property type="protein sequence ID" value="HIR88234.1"/>
    <property type="molecule type" value="Genomic_DNA"/>
</dbReference>
<evidence type="ECO:0000313" key="2">
    <source>
        <dbReference type="EMBL" id="HIR88234.1"/>
    </source>
</evidence>
<accession>A0A9D1EDB6</accession>
<gene>
    <name evidence="2" type="ORF">IAC96_04710</name>
</gene>
<keyword evidence="1" id="KW-0812">Transmembrane</keyword>
<dbReference type="Proteomes" id="UP000824201">
    <property type="component" value="Unassembled WGS sequence"/>
</dbReference>
<keyword evidence="1" id="KW-1133">Transmembrane helix</keyword>
<keyword evidence="1" id="KW-0472">Membrane</keyword>
<feature type="transmembrane region" description="Helical" evidence="1">
    <location>
        <begin position="202"/>
        <end position="220"/>
    </location>
</feature>